<accession>A0ACB9AH90</accession>
<name>A0ACB9AH90_CICIN</name>
<proteinExistence type="predicted"/>
<dbReference type="EMBL" id="CM042015">
    <property type="protein sequence ID" value="KAI3707800.1"/>
    <property type="molecule type" value="Genomic_DNA"/>
</dbReference>
<reference evidence="1 2" key="2">
    <citation type="journal article" date="2022" name="Mol. Ecol. Resour.">
        <title>The genomes of chicory, endive, great burdock and yacon provide insights into Asteraceae paleo-polyploidization history and plant inulin production.</title>
        <authorList>
            <person name="Fan W."/>
            <person name="Wang S."/>
            <person name="Wang H."/>
            <person name="Wang A."/>
            <person name="Jiang F."/>
            <person name="Liu H."/>
            <person name="Zhao H."/>
            <person name="Xu D."/>
            <person name="Zhang Y."/>
        </authorList>
    </citation>
    <scope>NUCLEOTIDE SEQUENCE [LARGE SCALE GENOMIC DNA]</scope>
    <source>
        <strain evidence="2">cv. Punajuju</strain>
        <tissue evidence="1">Leaves</tissue>
    </source>
</reference>
<gene>
    <name evidence="1" type="ORF">L2E82_36639</name>
</gene>
<evidence type="ECO:0000313" key="1">
    <source>
        <dbReference type="EMBL" id="KAI3707800.1"/>
    </source>
</evidence>
<protein>
    <submittedName>
        <fullName evidence="1">Uncharacterized protein</fullName>
    </submittedName>
</protein>
<organism evidence="1 2">
    <name type="scientific">Cichorium intybus</name>
    <name type="common">Chicory</name>
    <dbReference type="NCBI Taxonomy" id="13427"/>
    <lineage>
        <taxon>Eukaryota</taxon>
        <taxon>Viridiplantae</taxon>
        <taxon>Streptophyta</taxon>
        <taxon>Embryophyta</taxon>
        <taxon>Tracheophyta</taxon>
        <taxon>Spermatophyta</taxon>
        <taxon>Magnoliopsida</taxon>
        <taxon>eudicotyledons</taxon>
        <taxon>Gunneridae</taxon>
        <taxon>Pentapetalae</taxon>
        <taxon>asterids</taxon>
        <taxon>campanulids</taxon>
        <taxon>Asterales</taxon>
        <taxon>Asteraceae</taxon>
        <taxon>Cichorioideae</taxon>
        <taxon>Cichorieae</taxon>
        <taxon>Cichoriinae</taxon>
        <taxon>Cichorium</taxon>
    </lineage>
</organism>
<comment type="caution">
    <text evidence="1">The sequence shown here is derived from an EMBL/GenBank/DDBJ whole genome shotgun (WGS) entry which is preliminary data.</text>
</comment>
<keyword evidence="2" id="KW-1185">Reference proteome</keyword>
<reference evidence="2" key="1">
    <citation type="journal article" date="2022" name="Mol. Ecol. Resour.">
        <title>The genomes of chicory, endive, great burdock and yacon provide insights into Asteraceae palaeo-polyploidization history and plant inulin production.</title>
        <authorList>
            <person name="Fan W."/>
            <person name="Wang S."/>
            <person name="Wang H."/>
            <person name="Wang A."/>
            <person name="Jiang F."/>
            <person name="Liu H."/>
            <person name="Zhao H."/>
            <person name="Xu D."/>
            <person name="Zhang Y."/>
        </authorList>
    </citation>
    <scope>NUCLEOTIDE SEQUENCE [LARGE SCALE GENOMIC DNA]</scope>
    <source>
        <strain evidence="2">cv. Punajuju</strain>
    </source>
</reference>
<evidence type="ECO:0000313" key="2">
    <source>
        <dbReference type="Proteomes" id="UP001055811"/>
    </source>
</evidence>
<dbReference type="Proteomes" id="UP001055811">
    <property type="component" value="Linkage Group LG07"/>
</dbReference>
<sequence length="445" mass="50016">MYSNRPATIFTLCAAVLAYVYRLTFSCISLTKRSPFVKYINGDDLEILENYEVANGGFGKAVEDKSVEDGEADERSESEDVNTIPNEFIGFEAYAAILEHAYDKILTEKNNMEVALQEGLAKNPDCPELLEWVEKKKELFNEERWKDGGVAEDSTERSPSHGSDSGDDEMGERELSPITGVITEGVGKNEDVCFKTPIGQTVNDSEGLTMTQFLEIPGVLDTVNKLVDDTVELSAEKQSKTKADAVRNLNDDLKEAIQQEVADKKGKRLVKIPKNLHSPFTQRIVKLDERIMPDELSVCNAIFASQRDYGDAIWEDEEGNIIYQGNAYHFKDTTFIHSSIIDCWAAHLNGMEAFKSTSSPARLFFNSVMLEDSMFDDNELEVIRSRDFGDYLRLYISNLPIQASFRDVGLDGEAFGKLDMLQKTKLLQESEEAAKRKRKGKGVRK</sequence>